<dbReference type="InterPro" id="IPR001810">
    <property type="entry name" value="F-box_dom"/>
</dbReference>
<dbReference type="OrthoDB" id="5404599at2759"/>
<evidence type="ECO:0000259" key="1">
    <source>
        <dbReference type="PROSITE" id="PS50181"/>
    </source>
</evidence>
<keyword evidence="3" id="KW-1185">Reference proteome</keyword>
<organism evidence="2 3">
    <name type="scientific">Pycnoporus cinnabarinus</name>
    <name type="common">Cinnabar-red polypore</name>
    <name type="synonym">Trametes cinnabarina</name>
    <dbReference type="NCBI Taxonomy" id="5643"/>
    <lineage>
        <taxon>Eukaryota</taxon>
        <taxon>Fungi</taxon>
        <taxon>Dikarya</taxon>
        <taxon>Basidiomycota</taxon>
        <taxon>Agaricomycotina</taxon>
        <taxon>Agaricomycetes</taxon>
        <taxon>Polyporales</taxon>
        <taxon>Polyporaceae</taxon>
        <taxon>Trametes</taxon>
    </lineage>
</organism>
<dbReference type="InterPro" id="IPR002575">
    <property type="entry name" value="Aminoglycoside_PTrfase"/>
</dbReference>
<dbReference type="PANTHER" id="PTHR21310">
    <property type="entry name" value="AMINOGLYCOSIDE PHOSPHOTRANSFERASE-RELATED-RELATED"/>
    <property type="match status" value="1"/>
</dbReference>
<dbReference type="Gene3D" id="3.80.10.10">
    <property type="entry name" value="Ribonuclease Inhibitor"/>
    <property type="match status" value="1"/>
</dbReference>
<dbReference type="Proteomes" id="UP000029665">
    <property type="component" value="Unassembled WGS sequence"/>
</dbReference>
<dbReference type="PANTHER" id="PTHR21310:SF15">
    <property type="entry name" value="AMINOGLYCOSIDE PHOSPHOTRANSFERASE DOMAIN-CONTAINING PROTEIN"/>
    <property type="match status" value="1"/>
</dbReference>
<gene>
    <name evidence="2" type="ORF">BN946_scf184815.g40</name>
</gene>
<dbReference type="Gene3D" id="3.90.1200.10">
    <property type="match status" value="1"/>
</dbReference>
<accession>A0A060S7N5</accession>
<dbReference type="Pfam" id="PF12937">
    <property type="entry name" value="F-box-like"/>
    <property type="match status" value="1"/>
</dbReference>
<proteinExistence type="predicted"/>
<dbReference type="SUPFAM" id="SSF56112">
    <property type="entry name" value="Protein kinase-like (PK-like)"/>
    <property type="match status" value="1"/>
</dbReference>
<sequence length="927" mass="104282">MSDLFRLFPVGADGMPSFLDEATLSLSDLDRAALRDVSWPQVQSWALEKIREHLGDIRALKTIHNDASLVHCLPNELLSKIFTMACSDRTAIRFCHVCRRWRSLALATPPYWANLVDDEAEPIDCFKTARARVAVRPRGPGHMDIVEAIFTRSGACPLRIHFAHFSPVHAQLLQAARSRITALRLKVSPDVSTFHTMVKAMGGMPNLGRLNLAGCYLTSARDVPAWHDNELPNLRELTITVTRLVGRHVVSSIRKLVLGADCESSELMEALRRCPHLETLHILNGALQGDNASLASSQAVNLPALRELRIAHLVPVVDYLKPADYLSRLNFPLTTTVHFTLVGARDSEDHLMQSFPTGFSSLRALPMVTKVEFSHCVPSVGPYAKGDSNGQDVESGRANYWQGRPPPTCRLSCYVGDAALLTIETMQPSPLDGLCSLLFRSSNISDMTLRIPEILLSPYERWTPVLEALPQLRRLHVSCTTFESSSTFVMMLGIVVDPHAAVLCPLLEDLTIEQPLPTVNRSGGCRSSGEVWFSRIWRERTSAIIQSLQRRASYGGSLSRITCRCPAPHPKDIRDGVTLMVHSDDADDVAMHLARHVTEWATVSLYEASDQFRLEPTSRSATPFETIHGDASDDLYPPHIFNPPQEEIDRIIPHLIWPDRKLKAIGMEVHGQNTVYDLGDGRVVKAGRAVSVEEAKAMIFIRAHTTIPVPEVYMVFKHEGWIHIVMERIDGVALREAQKYNSEGRYTPDNALTSTEGLRNILRQLRQIIDELQDLGRRFPPNEPHFGSWPHGPYRNSYFAGDMPITAFRTISDFHGYWLNRLDDEYKGTETYEDLRRLQSNSANRTVTPVLSHGDLAPRNILVKDDRIVAIVDWETLGWYPDFWEIMGVHNELVSRRLLEARQEVFGEIPLESDVYLRVRRCVAALF</sequence>
<dbReference type="HOGENOM" id="CLU_315263_0_0_1"/>
<reference evidence="2" key="1">
    <citation type="submission" date="2014-01" db="EMBL/GenBank/DDBJ databases">
        <title>The genome of the white-rot fungus Pycnoporus cinnabarinus: a basidiomycete model with a versatile arsenal for lignocellulosic biomass breakdown.</title>
        <authorList>
            <person name="Levasseur A."/>
            <person name="Lomascolo A."/>
            <person name="Ruiz-Duenas F.J."/>
            <person name="Uzan E."/>
            <person name="Piumi F."/>
            <person name="Kues U."/>
            <person name="Ram A.F.J."/>
            <person name="Murat C."/>
            <person name="Haon M."/>
            <person name="Benoit I."/>
            <person name="Arfi Y."/>
            <person name="Chevret D."/>
            <person name="Drula E."/>
            <person name="Kwon M.J."/>
            <person name="Gouret P."/>
            <person name="Lesage-Meessen L."/>
            <person name="Lombard V."/>
            <person name="Mariette J."/>
            <person name="Noirot C."/>
            <person name="Park J."/>
            <person name="Patyshakuliyeva A."/>
            <person name="Wieneger R.A.B."/>
            <person name="Wosten H.A.B."/>
            <person name="Martin F."/>
            <person name="Coutinho P.M."/>
            <person name="de Vries R."/>
            <person name="Martinez A.T."/>
            <person name="Klopp C."/>
            <person name="Pontarotti P."/>
            <person name="Henrissat B."/>
            <person name="Record E."/>
        </authorList>
    </citation>
    <scope>NUCLEOTIDE SEQUENCE [LARGE SCALE GENOMIC DNA]</scope>
    <source>
        <strain evidence="2">BRFM137</strain>
    </source>
</reference>
<dbReference type="AlphaFoldDB" id="A0A060S7N5"/>
<dbReference type="Gene3D" id="1.20.1280.50">
    <property type="match status" value="1"/>
</dbReference>
<dbReference type="PROSITE" id="PS50181">
    <property type="entry name" value="FBOX"/>
    <property type="match status" value="1"/>
</dbReference>
<evidence type="ECO:0000313" key="2">
    <source>
        <dbReference type="EMBL" id="CDO68393.1"/>
    </source>
</evidence>
<comment type="caution">
    <text evidence="2">The sequence shown here is derived from an EMBL/GenBank/DDBJ whole genome shotgun (WGS) entry which is preliminary data.</text>
</comment>
<dbReference type="SUPFAM" id="SSF52047">
    <property type="entry name" value="RNI-like"/>
    <property type="match status" value="1"/>
</dbReference>
<protein>
    <recommendedName>
        <fullName evidence="1">F-box domain-containing protein</fullName>
    </recommendedName>
</protein>
<dbReference type="SUPFAM" id="SSF81383">
    <property type="entry name" value="F-box domain"/>
    <property type="match status" value="1"/>
</dbReference>
<dbReference type="InterPro" id="IPR051678">
    <property type="entry name" value="AGP_Transferase"/>
</dbReference>
<dbReference type="InterPro" id="IPR011009">
    <property type="entry name" value="Kinase-like_dom_sf"/>
</dbReference>
<dbReference type="InterPro" id="IPR032675">
    <property type="entry name" value="LRR_dom_sf"/>
</dbReference>
<dbReference type="InterPro" id="IPR036047">
    <property type="entry name" value="F-box-like_dom_sf"/>
</dbReference>
<evidence type="ECO:0000313" key="3">
    <source>
        <dbReference type="Proteomes" id="UP000029665"/>
    </source>
</evidence>
<name>A0A060S7N5_PYCCI</name>
<dbReference type="Pfam" id="PF01636">
    <property type="entry name" value="APH"/>
    <property type="match status" value="1"/>
</dbReference>
<dbReference type="EMBL" id="CCBP010000012">
    <property type="protein sequence ID" value="CDO68393.1"/>
    <property type="molecule type" value="Genomic_DNA"/>
</dbReference>
<feature type="domain" description="F-box" evidence="1">
    <location>
        <begin position="67"/>
        <end position="115"/>
    </location>
</feature>
<dbReference type="CDD" id="cd05120">
    <property type="entry name" value="APH_ChoK_like"/>
    <property type="match status" value="1"/>
</dbReference>